<dbReference type="EMBL" id="DF967972">
    <property type="protein sequence ID" value="GAP14311.1"/>
    <property type="molecule type" value="Genomic_DNA"/>
</dbReference>
<feature type="transmembrane region" description="Helical" evidence="7">
    <location>
        <begin position="121"/>
        <end position="144"/>
    </location>
</feature>
<evidence type="ECO:0000259" key="8">
    <source>
        <dbReference type="Pfam" id="PF09335"/>
    </source>
</evidence>
<dbReference type="Pfam" id="PF09335">
    <property type="entry name" value="VTT_dom"/>
    <property type="match status" value="1"/>
</dbReference>
<dbReference type="PANTHER" id="PTHR42709">
    <property type="entry name" value="ALKALINE PHOSPHATASE LIKE PROTEIN"/>
    <property type="match status" value="1"/>
</dbReference>
<comment type="similarity">
    <text evidence="2">Belongs to the DedA family.</text>
</comment>
<name>A0A0S7BA20_9CHLR</name>
<feature type="transmembrane region" description="Helical" evidence="7">
    <location>
        <begin position="74"/>
        <end position="94"/>
    </location>
</feature>
<evidence type="ECO:0000313" key="9">
    <source>
        <dbReference type="EMBL" id="GAP14311.1"/>
    </source>
</evidence>
<evidence type="ECO:0000256" key="4">
    <source>
        <dbReference type="ARBA" id="ARBA00022692"/>
    </source>
</evidence>
<evidence type="ECO:0000256" key="7">
    <source>
        <dbReference type="SAM" id="Phobius"/>
    </source>
</evidence>
<feature type="transmembrane region" description="Helical" evidence="7">
    <location>
        <begin position="151"/>
        <end position="169"/>
    </location>
</feature>
<evidence type="ECO:0000256" key="6">
    <source>
        <dbReference type="ARBA" id="ARBA00023136"/>
    </source>
</evidence>
<keyword evidence="6 7" id="KW-0472">Membrane</keyword>
<dbReference type="GO" id="GO:0005886">
    <property type="term" value="C:plasma membrane"/>
    <property type="evidence" value="ECO:0007669"/>
    <property type="project" value="UniProtKB-SubCell"/>
</dbReference>
<dbReference type="InterPro" id="IPR051311">
    <property type="entry name" value="DedA_domain"/>
</dbReference>
<protein>
    <submittedName>
        <fullName evidence="9">Predicted membrane protein</fullName>
    </submittedName>
</protein>
<dbReference type="OrthoDB" id="157088at2"/>
<organism evidence="9">
    <name type="scientific">Longilinea arvoryzae</name>
    <dbReference type="NCBI Taxonomy" id="360412"/>
    <lineage>
        <taxon>Bacteria</taxon>
        <taxon>Bacillati</taxon>
        <taxon>Chloroflexota</taxon>
        <taxon>Anaerolineae</taxon>
        <taxon>Anaerolineales</taxon>
        <taxon>Anaerolineaceae</taxon>
        <taxon>Longilinea</taxon>
    </lineage>
</organism>
<keyword evidence="10" id="KW-1185">Reference proteome</keyword>
<dbReference type="STRING" id="360412.LARV_02078"/>
<keyword evidence="3" id="KW-1003">Cell membrane</keyword>
<feature type="transmembrane region" description="Helical" evidence="7">
    <location>
        <begin position="38"/>
        <end position="62"/>
    </location>
</feature>
<dbReference type="AlphaFoldDB" id="A0A0S7BA20"/>
<feature type="domain" description="VTT" evidence="8">
    <location>
        <begin position="58"/>
        <end position="171"/>
    </location>
</feature>
<accession>A0A0S7BA20</accession>
<reference evidence="9" key="1">
    <citation type="submission" date="2015-07" db="EMBL/GenBank/DDBJ databases">
        <title>Draft Genome Sequences of Anaerolinea thermolimosa IMO-1, Bellilinea caldifistulae GOMI-1, Leptolinea tardivitalis YMTK-2, Levilinea saccharolytica KIBI-1,Longilinea arvoryzae KOME-1, Previously Described as Members of the Anaerolineaceae (Chloroflexi).</title>
        <authorList>
            <person name="Sekiguchi Y."/>
            <person name="Ohashi A."/>
            <person name="Matsuura N."/>
            <person name="Tourlousse M.D."/>
        </authorList>
    </citation>
    <scope>NUCLEOTIDE SEQUENCE [LARGE SCALE GENOMIC DNA]</scope>
    <source>
        <strain evidence="9">KOME-1</strain>
    </source>
</reference>
<keyword evidence="5 7" id="KW-1133">Transmembrane helix</keyword>
<gene>
    <name evidence="9" type="ORF">LARV_02078</name>
</gene>
<proteinExistence type="inferred from homology"/>
<dbReference type="InterPro" id="IPR032816">
    <property type="entry name" value="VTT_dom"/>
</dbReference>
<evidence type="ECO:0000256" key="3">
    <source>
        <dbReference type="ARBA" id="ARBA00022475"/>
    </source>
</evidence>
<comment type="subcellular location">
    <subcellularLocation>
        <location evidence="1">Cell membrane</location>
        <topology evidence="1">Multi-pass membrane protein</topology>
    </subcellularLocation>
</comment>
<dbReference type="Proteomes" id="UP000055060">
    <property type="component" value="Unassembled WGS sequence"/>
</dbReference>
<evidence type="ECO:0000256" key="1">
    <source>
        <dbReference type="ARBA" id="ARBA00004651"/>
    </source>
</evidence>
<dbReference type="PANTHER" id="PTHR42709:SF6">
    <property type="entry name" value="UNDECAPRENYL PHOSPHATE TRANSPORTER A"/>
    <property type="match status" value="1"/>
</dbReference>
<keyword evidence="4 7" id="KW-0812">Transmembrane</keyword>
<evidence type="ECO:0000313" key="10">
    <source>
        <dbReference type="Proteomes" id="UP000055060"/>
    </source>
</evidence>
<feature type="transmembrane region" description="Helical" evidence="7">
    <location>
        <begin position="12"/>
        <end position="32"/>
    </location>
</feature>
<dbReference type="RefSeq" id="WP_075073578.1">
    <property type="nucleotide sequence ID" value="NZ_DF967972.1"/>
</dbReference>
<sequence>MKPEDRQRIRGLLVLVFVIALSILLFVYRSHIHELEALGYPGIFLVSLLSNASLILPVPGVLFTSAMGAIFNPFWVAIAAGCGSALGELSGYLAGYSGQRVVTRSQWTDRLENWMRRYGDATVLVVAIIPNPLFDVVGILAGGLKMPIWRFLLWCWLGKTIKMLLFAYGGDVLSRFLPQ</sequence>
<evidence type="ECO:0000256" key="2">
    <source>
        <dbReference type="ARBA" id="ARBA00010792"/>
    </source>
</evidence>
<evidence type="ECO:0000256" key="5">
    <source>
        <dbReference type="ARBA" id="ARBA00022989"/>
    </source>
</evidence>